<reference evidence="2" key="2">
    <citation type="submission" date="2023-01" db="EMBL/GenBank/DDBJ databases">
        <authorList>
            <person name="Sun Q."/>
            <person name="Evtushenko L."/>
        </authorList>
    </citation>
    <scope>NUCLEOTIDE SEQUENCE</scope>
    <source>
        <strain evidence="2">VKM B-2789</strain>
    </source>
</reference>
<protein>
    <recommendedName>
        <fullName evidence="1">Cupin type-2 domain-containing protein</fullName>
    </recommendedName>
</protein>
<sequence>MSFAFLHASADTTPIEIPAIGLTLRVPLPPAMSGGTVTAIETINAPGYGPPLHRHRETEIFRVLEGRYLYECDGRRFEAVPGDVVTIPGGSAHGFVNIGDSPARQFILILPGLDAVAFFTGLAAVMREGVPDRARLAAFGEKWGVEFLGPPLVPDRPSPDRLSP</sequence>
<evidence type="ECO:0000313" key="3">
    <source>
        <dbReference type="Proteomes" id="UP001143330"/>
    </source>
</evidence>
<reference evidence="2" key="1">
    <citation type="journal article" date="2014" name="Int. J. Syst. Evol. Microbiol.">
        <title>Complete genome sequence of Corynebacterium casei LMG S-19264T (=DSM 44701T), isolated from a smear-ripened cheese.</title>
        <authorList>
            <consortium name="US DOE Joint Genome Institute (JGI-PGF)"/>
            <person name="Walter F."/>
            <person name="Albersmeier A."/>
            <person name="Kalinowski J."/>
            <person name="Ruckert C."/>
        </authorList>
    </citation>
    <scope>NUCLEOTIDE SEQUENCE</scope>
    <source>
        <strain evidence="2">VKM B-2789</strain>
    </source>
</reference>
<dbReference type="InterPro" id="IPR053146">
    <property type="entry name" value="QDO-like"/>
</dbReference>
<dbReference type="InterPro" id="IPR011051">
    <property type="entry name" value="RmlC_Cupin_sf"/>
</dbReference>
<feature type="domain" description="Cupin type-2" evidence="1">
    <location>
        <begin position="45"/>
        <end position="104"/>
    </location>
</feature>
<name>A0A9W6K2R3_9HYPH</name>
<accession>A0A9W6K2R3</accession>
<dbReference type="InterPro" id="IPR014710">
    <property type="entry name" value="RmlC-like_jellyroll"/>
</dbReference>
<dbReference type="Pfam" id="PF07883">
    <property type="entry name" value="Cupin_2"/>
    <property type="match status" value="1"/>
</dbReference>
<dbReference type="RefSeq" id="WP_213364325.1">
    <property type="nucleotide sequence ID" value="NZ_BSFM01000023.1"/>
</dbReference>
<dbReference type="Proteomes" id="UP001143330">
    <property type="component" value="Unassembled WGS sequence"/>
</dbReference>
<keyword evidence="3" id="KW-1185">Reference proteome</keyword>
<comment type="caution">
    <text evidence="2">The sequence shown here is derived from an EMBL/GenBank/DDBJ whole genome shotgun (WGS) entry which is preliminary data.</text>
</comment>
<dbReference type="PANTHER" id="PTHR36440:SF1">
    <property type="entry name" value="PUTATIVE (AFU_ORTHOLOGUE AFUA_8G07350)-RELATED"/>
    <property type="match status" value="1"/>
</dbReference>
<dbReference type="CDD" id="cd02208">
    <property type="entry name" value="cupin_RmlC-like"/>
    <property type="match status" value="1"/>
</dbReference>
<dbReference type="Gene3D" id="2.60.120.10">
    <property type="entry name" value="Jelly Rolls"/>
    <property type="match status" value="1"/>
</dbReference>
<dbReference type="EMBL" id="BSFM01000023">
    <property type="protein sequence ID" value="GLK86924.1"/>
    <property type="molecule type" value="Genomic_DNA"/>
</dbReference>
<organism evidence="2 3">
    <name type="scientific">Ancylobacter defluvii</name>
    <dbReference type="NCBI Taxonomy" id="1282440"/>
    <lineage>
        <taxon>Bacteria</taxon>
        <taxon>Pseudomonadati</taxon>
        <taxon>Pseudomonadota</taxon>
        <taxon>Alphaproteobacteria</taxon>
        <taxon>Hyphomicrobiales</taxon>
        <taxon>Xanthobacteraceae</taxon>
        <taxon>Ancylobacter</taxon>
    </lineage>
</organism>
<dbReference type="SUPFAM" id="SSF51182">
    <property type="entry name" value="RmlC-like cupins"/>
    <property type="match status" value="1"/>
</dbReference>
<dbReference type="AlphaFoldDB" id="A0A9W6K2R3"/>
<dbReference type="InterPro" id="IPR013096">
    <property type="entry name" value="Cupin_2"/>
</dbReference>
<evidence type="ECO:0000313" key="2">
    <source>
        <dbReference type="EMBL" id="GLK86924.1"/>
    </source>
</evidence>
<dbReference type="PANTHER" id="PTHR36440">
    <property type="entry name" value="PUTATIVE (AFU_ORTHOLOGUE AFUA_8G07350)-RELATED"/>
    <property type="match status" value="1"/>
</dbReference>
<evidence type="ECO:0000259" key="1">
    <source>
        <dbReference type="Pfam" id="PF07883"/>
    </source>
</evidence>
<gene>
    <name evidence="2" type="ORF">GCM10017653_49940</name>
</gene>
<proteinExistence type="predicted"/>